<dbReference type="RefSeq" id="XP_020070003.1">
    <property type="nucleotide sequence ID" value="XM_020217163.1"/>
</dbReference>
<name>A0A1E4S0F4_CYBJN</name>
<evidence type="ECO:0000259" key="1">
    <source>
        <dbReference type="PROSITE" id="PS50090"/>
    </source>
</evidence>
<dbReference type="CDD" id="cd00167">
    <property type="entry name" value="SANT"/>
    <property type="match status" value="1"/>
</dbReference>
<reference evidence="3 4" key="1">
    <citation type="journal article" date="2016" name="Proc. Natl. Acad. Sci. U.S.A.">
        <title>Comparative genomics of biotechnologically important yeasts.</title>
        <authorList>
            <person name="Riley R."/>
            <person name="Haridas S."/>
            <person name="Wolfe K.H."/>
            <person name="Lopes M.R."/>
            <person name="Hittinger C.T."/>
            <person name="Goeker M."/>
            <person name="Salamov A.A."/>
            <person name="Wisecaver J.H."/>
            <person name="Long T.M."/>
            <person name="Calvey C.H."/>
            <person name="Aerts A.L."/>
            <person name="Barry K.W."/>
            <person name="Choi C."/>
            <person name="Clum A."/>
            <person name="Coughlan A.Y."/>
            <person name="Deshpande S."/>
            <person name="Douglass A.P."/>
            <person name="Hanson S.J."/>
            <person name="Klenk H.-P."/>
            <person name="LaButti K.M."/>
            <person name="Lapidus A."/>
            <person name="Lindquist E.A."/>
            <person name="Lipzen A.M."/>
            <person name="Meier-Kolthoff J.P."/>
            <person name="Ohm R.A."/>
            <person name="Otillar R.P."/>
            <person name="Pangilinan J.L."/>
            <person name="Peng Y."/>
            <person name="Rokas A."/>
            <person name="Rosa C.A."/>
            <person name="Scheuner C."/>
            <person name="Sibirny A.A."/>
            <person name="Slot J.C."/>
            <person name="Stielow J.B."/>
            <person name="Sun H."/>
            <person name="Kurtzman C.P."/>
            <person name="Blackwell M."/>
            <person name="Grigoriev I.V."/>
            <person name="Jeffries T.W."/>
        </authorList>
    </citation>
    <scope>NUCLEOTIDE SEQUENCE [LARGE SCALE GENOMIC DNA]</scope>
    <source>
        <strain evidence="4">ATCC 18201 / CBS 1600 / BCRC 20928 / JCM 3617 / NBRC 0987 / NRRL Y-1542</strain>
    </source>
</reference>
<dbReference type="AlphaFoldDB" id="A0A1E4S0F4"/>
<dbReference type="InterPro" id="IPR017930">
    <property type="entry name" value="Myb_dom"/>
</dbReference>
<sequence length="201" mass="23399">MMSITYNAPQKIKLPGLKESFPIPPRDVPMANSSTSLILDSPPYTQQQYMVPVSHAPYSTPQVPSFAQYSPQTPLAMNTTVQFPNYPYPYISRHYQSHIPQHTQQTQNGYVTFMPSNFQHGQAGLELAEFDKPKQYSLWSTDDDRLLRHLKEEKHLGWREIAMHFNSRTASGCQFRWRRLMGLEKDRKRRKKVSSLKKLLN</sequence>
<evidence type="ECO:0000259" key="2">
    <source>
        <dbReference type="PROSITE" id="PS51294"/>
    </source>
</evidence>
<protein>
    <submittedName>
        <fullName evidence="3">Uncharacterized protein</fullName>
    </submittedName>
</protein>
<dbReference type="Gene3D" id="1.10.10.60">
    <property type="entry name" value="Homeodomain-like"/>
    <property type="match status" value="1"/>
</dbReference>
<dbReference type="InterPro" id="IPR001005">
    <property type="entry name" value="SANT/Myb"/>
</dbReference>
<organism evidence="3 4">
    <name type="scientific">Cyberlindnera jadinii (strain ATCC 18201 / CBS 1600 / BCRC 20928 / JCM 3617 / NBRC 0987 / NRRL Y-1542)</name>
    <name type="common">Torula yeast</name>
    <name type="synonym">Candida utilis</name>
    <dbReference type="NCBI Taxonomy" id="983966"/>
    <lineage>
        <taxon>Eukaryota</taxon>
        <taxon>Fungi</taxon>
        <taxon>Dikarya</taxon>
        <taxon>Ascomycota</taxon>
        <taxon>Saccharomycotina</taxon>
        <taxon>Saccharomycetes</taxon>
        <taxon>Phaffomycetales</taxon>
        <taxon>Phaffomycetaceae</taxon>
        <taxon>Cyberlindnera</taxon>
    </lineage>
</organism>
<dbReference type="SUPFAM" id="SSF46689">
    <property type="entry name" value="Homeodomain-like"/>
    <property type="match status" value="1"/>
</dbReference>
<dbReference type="GeneID" id="30991559"/>
<dbReference type="OrthoDB" id="2143914at2759"/>
<dbReference type="STRING" id="983966.A0A1E4S0F4"/>
<gene>
    <name evidence="3" type="ORF">CYBJADRAFT_185115</name>
</gene>
<dbReference type="SMART" id="SM00717">
    <property type="entry name" value="SANT"/>
    <property type="match status" value="1"/>
</dbReference>
<keyword evidence="4" id="KW-1185">Reference proteome</keyword>
<feature type="domain" description="HTH myb-type" evidence="2">
    <location>
        <begin position="131"/>
        <end position="185"/>
    </location>
</feature>
<dbReference type="Pfam" id="PF13921">
    <property type="entry name" value="Myb_DNA-bind_6"/>
    <property type="match status" value="1"/>
</dbReference>
<feature type="domain" description="Myb-like" evidence="1">
    <location>
        <begin position="139"/>
        <end position="181"/>
    </location>
</feature>
<dbReference type="InterPro" id="IPR009057">
    <property type="entry name" value="Homeodomain-like_sf"/>
</dbReference>
<evidence type="ECO:0000313" key="3">
    <source>
        <dbReference type="EMBL" id="ODV72964.1"/>
    </source>
</evidence>
<dbReference type="Proteomes" id="UP000094389">
    <property type="component" value="Unassembled WGS sequence"/>
</dbReference>
<dbReference type="PROSITE" id="PS51294">
    <property type="entry name" value="HTH_MYB"/>
    <property type="match status" value="1"/>
</dbReference>
<accession>A0A1E4S0F4</accession>
<dbReference type="EMBL" id="KV453932">
    <property type="protein sequence ID" value="ODV72964.1"/>
    <property type="molecule type" value="Genomic_DNA"/>
</dbReference>
<proteinExistence type="predicted"/>
<evidence type="ECO:0000313" key="4">
    <source>
        <dbReference type="Proteomes" id="UP000094389"/>
    </source>
</evidence>
<dbReference type="PROSITE" id="PS50090">
    <property type="entry name" value="MYB_LIKE"/>
    <property type="match status" value="1"/>
</dbReference>